<sequence length="533" mass="59224">MHINQKILYSTLALLTSIGIFTQDSTAHAEKYKIQMNEDYDTPSYMIENWKAPEGLTKEEIVLAYIENHYPKFSLSKSDTDVTFSIKEEASDVDTKTSHYRLDQQYKGIPVYGADQTVTLDEGDNVTSYFGQVIPDLSNKDIATDVTVSKEKAITIFKNKLAAEIGTIEQFDGDIQVERYIYEYNDAFYSTYLVTASTTNPTVGYWHYFIDTTNGNVIDHFNAAHDVTAFGKGVFGDKRKFEAQAYEGKFRLFDATRGDGVVTYDNTTGTNVDVLSINKMFKDGAAVDAHVNAEKTYDYFKETFGRDSVDDNGQQLISAVHVGENWNNASWNGRQMSYGDGDGERFYPLAGGLDVGAHEMSHGVVQHTAGLIYRNESGALNESYADIFGAMVDRDDWLIGEDIMADGSIALRSLEDPSVIVDERTESGYSPDHWSKRYIGNLDNGGVHINSSINNKAAYLVSEGGEHYGIAVSGVGREATEQIYYRALSFYLTRNSDFSMMRQAAIQAATDLYGSNSAEVQAVTQAYNAVGVY</sequence>
<feature type="active site" evidence="12">
    <location>
        <position position="359"/>
    </location>
</feature>
<keyword evidence="11 13" id="KW-0482">Metalloprotease</keyword>
<evidence type="ECO:0000313" key="17">
    <source>
        <dbReference type="EMBL" id="GGB43980.1"/>
    </source>
</evidence>
<dbReference type="EC" id="3.4.24.-" evidence="13"/>
<feature type="domain" description="Peptidase M4 C-terminal" evidence="15">
    <location>
        <begin position="369"/>
        <end position="532"/>
    </location>
</feature>
<evidence type="ECO:0000259" key="15">
    <source>
        <dbReference type="Pfam" id="PF02868"/>
    </source>
</evidence>
<dbReference type="Pfam" id="PF02868">
    <property type="entry name" value="Peptidase_M4_C"/>
    <property type="match status" value="1"/>
</dbReference>
<evidence type="ECO:0000256" key="2">
    <source>
        <dbReference type="ARBA" id="ARBA00004613"/>
    </source>
</evidence>
<keyword evidence="4 13" id="KW-0964">Secreted</keyword>
<dbReference type="InterPro" id="IPR011096">
    <property type="entry name" value="FTP_domain"/>
</dbReference>
<evidence type="ECO:0000256" key="11">
    <source>
        <dbReference type="ARBA" id="ARBA00023049"/>
    </source>
</evidence>
<evidence type="ECO:0000259" key="14">
    <source>
        <dbReference type="Pfam" id="PF01447"/>
    </source>
</evidence>
<dbReference type="Gene3D" id="3.10.170.10">
    <property type="match status" value="1"/>
</dbReference>
<dbReference type="InterPro" id="IPR001570">
    <property type="entry name" value="Peptidase_M4_C_domain"/>
</dbReference>
<keyword evidence="8 13" id="KW-0378">Hydrolase</keyword>
<evidence type="ECO:0000256" key="13">
    <source>
        <dbReference type="RuleBase" id="RU366073"/>
    </source>
</evidence>
<comment type="similarity">
    <text evidence="3 13">Belongs to the peptidase M4 family.</text>
</comment>
<evidence type="ECO:0000256" key="4">
    <source>
        <dbReference type="ARBA" id="ARBA00022525"/>
    </source>
</evidence>
<dbReference type="AlphaFoldDB" id="A0A9W5TYR3"/>
<evidence type="ECO:0000256" key="3">
    <source>
        <dbReference type="ARBA" id="ARBA00009388"/>
    </source>
</evidence>
<dbReference type="InterPro" id="IPR027268">
    <property type="entry name" value="Peptidase_M4/M1_CTD_sf"/>
</dbReference>
<dbReference type="GO" id="GO:0004222">
    <property type="term" value="F:metalloendopeptidase activity"/>
    <property type="evidence" value="ECO:0007669"/>
    <property type="project" value="UniProtKB-UniRule"/>
</dbReference>
<dbReference type="SUPFAM" id="SSF55486">
    <property type="entry name" value="Metalloproteases ('zincins'), catalytic domain"/>
    <property type="match status" value="1"/>
</dbReference>
<evidence type="ECO:0000256" key="8">
    <source>
        <dbReference type="ARBA" id="ARBA00022801"/>
    </source>
</evidence>
<evidence type="ECO:0000256" key="12">
    <source>
        <dbReference type="PIRSR" id="PIRSR623612-1"/>
    </source>
</evidence>
<keyword evidence="6" id="KW-0479">Metal-binding</keyword>
<reference evidence="17" key="1">
    <citation type="journal article" date="2014" name="Int. J. Syst. Evol. Microbiol.">
        <title>Complete genome sequence of Corynebacterium casei LMG S-19264T (=DSM 44701T), isolated from a smear-ripened cheese.</title>
        <authorList>
            <consortium name="US DOE Joint Genome Institute (JGI-PGF)"/>
            <person name="Walter F."/>
            <person name="Albersmeier A."/>
            <person name="Kalinowski J."/>
            <person name="Ruckert C."/>
        </authorList>
    </citation>
    <scope>NUCLEOTIDE SEQUENCE</scope>
    <source>
        <strain evidence="17">CGMCC 1.15454</strain>
    </source>
</reference>
<comment type="caution">
    <text evidence="17">The sequence shown here is derived from an EMBL/GenBank/DDBJ whole genome shotgun (WGS) entry which is preliminary data.</text>
</comment>
<accession>A0A9W5TYR3</accession>
<evidence type="ECO:0000259" key="16">
    <source>
        <dbReference type="Pfam" id="PF07504"/>
    </source>
</evidence>
<dbReference type="Pfam" id="PF01447">
    <property type="entry name" value="Peptidase_M4"/>
    <property type="match status" value="1"/>
</dbReference>
<dbReference type="GO" id="GO:0006508">
    <property type="term" value="P:proteolysis"/>
    <property type="evidence" value="ECO:0007669"/>
    <property type="project" value="UniProtKB-KW"/>
</dbReference>
<feature type="domain" description="Peptidase M4" evidence="14">
    <location>
        <begin position="229"/>
        <end position="366"/>
    </location>
</feature>
<evidence type="ECO:0000256" key="7">
    <source>
        <dbReference type="ARBA" id="ARBA00022729"/>
    </source>
</evidence>
<organism evidence="17 18">
    <name type="scientific">Lentibacillus populi</name>
    <dbReference type="NCBI Taxonomy" id="1827502"/>
    <lineage>
        <taxon>Bacteria</taxon>
        <taxon>Bacillati</taxon>
        <taxon>Bacillota</taxon>
        <taxon>Bacilli</taxon>
        <taxon>Bacillales</taxon>
        <taxon>Bacillaceae</taxon>
        <taxon>Lentibacillus</taxon>
    </lineage>
</organism>
<keyword evidence="5 13" id="KW-0645">Protease</keyword>
<dbReference type="Gene3D" id="1.10.390.10">
    <property type="entry name" value="Neutral Protease Domain 2"/>
    <property type="match status" value="1"/>
</dbReference>
<reference evidence="17" key="2">
    <citation type="submission" date="2020-09" db="EMBL/GenBank/DDBJ databases">
        <authorList>
            <person name="Sun Q."/>
            <person name="Zhou Y."/>
        </authorList>
    </citation>
    <scope>NUCLEOTIDE SEQUENCE</scope>
    <source>
        <strain evidence="17">CGMCC 1.15454</strain>
    </source>
</reference>
<dbReference type="Gene3D" id="3.10.450.490">
    <property type="match status" value="1"/>
</dbReference>
<dbReference type="EMBL" id="BMJD01000015">
    <property type="protein sequence ID" value="GGB43980.1"/>
    <property type="molecule type" value="Genomic_DNA"/>
</dbReference>
<comment type="subcellular location">
    <subcellularLocation>
        <location evidence="2 13">Secreted</location>
    </subcellularLocation>
</comment>
<comment type="function">
    <text evidence="13">Extracellular zinc metalloprotease.</text>
</comment>
<feature type="domain" description="FTP" evidence="16">
    <location>
        <begin position="84"/>
        <end position="133"/>
    </location>
</feature>
<dbReference type="PANTHER" id="PTHR33794">
    <property type="entry name" value="BACILLOLYSIN"/>
    <property type="match status" value="1"/>
</dbReference>
<keyword evidence="10" id="KW-0106">Calcium</keyword>
<dbReference type="PRINTS" id="PR00730">
    <property type="entry name" value="THERMOLYSIN"/>
</dbReference>
<evidence type="ECO:0000313" key="18">
    <source>
        <dbReference type="Proteomes" id="UP000621492"/>
    </source>
</evidence>
<dbReference type="GO" id="GO:0046872">
    <property type="term" value="F:metal ion binding"/>
    <property type="evidence" value="ECO:0007669"/>
    <property type="project" value="UniProtKB-UniRule"/>
</dbReference>
<evidence type="ECO:0000256" key="6">
    <source>
        <dbReference type="ARBA" id="ARBA00022723"/>
    </source>
</evidence>
<gene>
    <name evidence="17" type="primary">nprB</name>
    <name evidence="17" type="ORF">GCM10011409_21990</name>
</gene>
<keyword evidence="18" id="KW-1185">Reference proteome</keyword>
<protein>
    <recommendedName>
        <fullName evidence="13">Neutral metalloproteinase</fullName>
        <ecNumber evidence="13">3.4.24.-</ecNumber>
    </recommendedName>
</protein>
<dbReference type="Proteomes" id="UP000621492">
    <property type="component" value="Unassembled WGS sequence"/>
</dbReference>
<keyword evidence="9 13" id="KW-0862">Zinc</keyword>
<evidence type="ECO:0000256" key="10">
    <source>
        <dbReference type="ARBA" id="ARBA00022837"/>
    </source>
</evidence>
<evidence type="ECO:0000256" key="5">
    <source>
        <dbReference type="ARBA" id="ARBA00022670"/>
    </source>
</evidence>
<name>A0A9W5TYR3_9BACI</name>
<keyword evidence="7" id="KW-0732">Signal</keyword>
<dbReference type="PANTHER" id="PTHR33794:SF3">
    <property type="entry name" value="NEUTRAL PROTEASE B"/>
    <property type="match status" value="1"/>
</dbReference>
<dbReference type="InterPro" id="IPR050728">
    <property type="entry name" value="Zinc_Metalloprotease_M4"/>
</dbReference>
<dbReference type="Pfam" id="PF07504">
    <property type="entry name" value="FTP"/>
    <property type="match status" value="1"/>
</dbReference>
<dbReference type="InterPro" id="IPR013856">
    <property type="entry name" value="Peptidase_M4_domain"/>
</dbReference>
<dbReference type="GO" id="GO:0005576">
    <property type="term" value="C:extracellular region"/>
    <property type="evidence" value="ECO:0007669"/>
    <property type="project" value="UniProtKB-SubCell"/>
</dbReference>
<comment type="cofactor">
    <cofactor evidence="1 13">
        <name>Zn(2+)</name>
        <dbReference type="ChEBI" id="CHEBI:29105"/>
    </cofactor>
</comment>
<dbReference type="CDD" id="cd09597">
    <property type="entry name" value="M4_TLP"/>
    <property type="match status" value="1"/>
</dbReference>
<dbReference type="InterPro" id="IPR023612">
    <property type="entry name" value="Peptidase_M4"/>
</dbReference>
<feature type="active site" description="Proton donor" evidence="12">
    <location>
        <position position="448"/>
    </location>
</feature>
<evidence type="ECO:0000256" key="1">
    <source>
        <dbReference type="ARBA" id="ARBA00001947"/>
    </source>
</evidence>
<evidence type="ECO:0000256" key="9">
    <source>
        <dbReference type="ARBA" id="ARBA00022833"/>
    </source>
</evidence>
<dbReference type="FunFam" id="1.10.390.10:FF:000012">
    <property type="entry name" value="Thermolysin"/>
    <property type="match status" value="1"/>
</dbReference>
<proteinExistence type="inferred from homology"/>